<gene>
    <name evidence="19" type="ORF">MEDL_51284</name>
</gene>
<dbReference type="InterPro" id="IPR036866">
    <property type="entry name" value="RibonucZ/Hydroxyglut_hydro"/>
</dbReference>
<dbReference type="GO" id="GO:0035312">
    <property type="term" value="F:5'-3' DNA exonuclease activity"/>
    <property type="evidence" value="ECO:0007669"/>
    <property type="project" value="TreeGrafter"/>
</dbReference>
<comment type="subcellular location">
    <subcellularLocation>
        <location evidence="3">Chromosome</location>
        <location evidence="3">Telomere</location>
    </subcellularLocation>
    <subcellularLocation>
        <location evidence="2">Nucleus</location>
    </subcellularLocation>
</comment>
<keyword evidence="12" id="KW-0234">DNA repair</keyword>
<comment type="catalytic activity">
    <reaction evidence="1">
        <text>a beta-lactam + H2O = a substituted beta-amino acid</text>
        <dbReference type="Rhea" id="RHEA:20401"/>
        <dbReference type="ChEBI" id="CHEBI:15377"/>
        <dbReference type="ChEBI" id="CHEBI:35627"/>
        <dbReference type="ChEBI" id="CHEBI:140347"/>
        <dbReference type="EC" id="3.5.2.6"/>
    </reaction>
</comment>
<dbReference type="EMBL" id="CAJPWZ010002496">
    <property type="protein sequence ID" value="CAG2238890.1"/>
    <property type="molecule type" value="Genomic_DNA"/>
</dbReference>
<keyword evidence="9 19" id="KW-0378">Hydrolase</keyword>
<keyword evidence="11" id="KW-0779">Telomere</keyword>
<dbReference type="SUPFAM" id="SSF56281">
    <property type="entry name" value="Metallo-hydrolase/oxidoreductase"/>
    <property type="match status" value="1"/>
</dbReference>
<accession>A0A8S3U4X7</accession>
<dbReference type="Proteomes" id="UP000683360">
    <property type="component" value="Unassembled WGS sequence"/>
</dbReference>
<evidence type="ECO:0000256" key="9">
    <source>
        <dbReference type="ARBA" id="ARBA00022801"/>
    </source>
</evidence>
<dbReference type="GO" id="GO:0008800">
    <property type="term" value="F:beta-lactamase activity"/>
    <property type="evidence" value="ECO:0007669"/>
    <property type="project" value="UniProtKB-EC"/>
</dbReference>
<dbReference type="PANTHER" id="PTHR23240:SF26">
    <property type="entry name" value="5' EXONUCLEASE APOLLO"/>
    <property type="match status" value="1"/>
</dbReference>
<keyword evidence="8" id="KW-0227">DNA damage</keyword>
<dbReference type="Pfam" id="PF07522">
    <property type="entry name" value="DRMBL"/>
    <property type="match status" value="1"/>
</dbReference>
<evidence type="ECO:0000256" key="16">
    <source>
        <dbReference type="ARBA" id="ARBA00042738"/>
    </source>
</evidence>
<dbReference type="CDD" id="cd16273">
    <property type="entry name" value="SNM1A-1C-like_MBL-fold"/>
    <property type="match status" value="1"/>
</dbReference>
<evidence type="ECO:0000313" key="20">
    <source>
        <dbReference type="Proteomes" id="UP000683360"/>
    </source>
</evidence>
<dbReference type="EC" id="3.5.2.6" evidence="5"/>
<dbReference type="AlphaFoldDB" id="A0A8S3U4X7"/>
<dbReference type="GO" id="GO:0000781">
    <property type="term" value="C:chromosome, telomeric region"/>
    <property type="evidence" value="ECO:0007669"/>
    <property type="project" value="UniProtKB-SubCell"/>
</dbReference>
<evidence type="ECO:0000256" key="11">
    <source>
        <dbReference type="ARBA" id="ARBA00022895"/>
    </source>
</evidence>
<protein>
    <recommendedName>
        <fullName evidence="14">5' exonuclease Apollo</fullName>
        <ecNumber evidence="5">3.5.2.6</ecNumber>
    </recommendedName>
    <alternativeName>
        <fullName evidence="15">DNA cross-link repair 1B protein</fullName>
    </alternativeName>
    <alternativeName>
        <fullName evidence="16">SNM1 homolog B</fullName>
    </alternativeName>
</protein>
<dbReference type="GO" id="GO:0005634">
    <property type="term" value="C:nucleus"/>
    <property type="evidence" value="ECO:0007669"/>
    <property type="project" value="UniProtKB-SubCell"/>
</dbReference>
<evidence type="ECO:0000256" key="1">
    <source>
        <dbReference type="ARBA" id="ARBA00001526"/>
    </source>
</evidence>
<feature type="region of interest" description="Disordered" evidence="17">
    <location>
        <begin position="461"/>
        <end position="489"/>
    </location>
</feature>
<evidence type="ECO:0000256" key="5">
    <source>
        <dbReference type="ARBA" id="ARBA00012865"/>
    </source>
</evidence>
<evidence type="ECO:0000256" key="17">
    <source>
        <dbReference type="SAM" id="MobiDB-lite"/>
    </source>
</evidence>
<keyword evidence="7" id="KW-0540">Nuclease</keyword>
<evidence type="ECO:0000256" key="13">
    <source>
        <dbReference type="ARBA" id="ARBA00023242"/>
    </source>
</evidence>
<dbReference type="PANTHER" id="PTHR23240">
    <property type="entry name" value="DNA CROSS-LINK REPAIR PROTEIN PSO2/SNM1-RELATED"/>
    <property type="match status" value="1"/>
</dbReference>
<organism evidence="19 20">
    <name type="scientific">Mytilus edulis</name>
    <name type="common">Blue mussel</name>
    <dbReference type="NCBI Taxonomy" id="6550"/>
    <lineage>
        <taxon>Eukaryota</taxon>
        <taxon>Metazoa</taxon>
        <taxon>Spiralia</taxon>
        <taxon>Lophotrochozoa</taxon>
        <taxon>Mollusca</taxon>
        <taxon>Bivalvia</taxon>
        <taxon>Autobranchia</taxon>
        <taxon>Pteriomorphia</taxon>
        <taxon>Mytilida</taxon>
        <taxon>Mytiloidea</taxon>
        <taxon>Mytilidae</taxon>
        <taxon>Mytilinae</taxon>
        <taxon>Mytilus</taxon>
    </lineage>
</organism>
<comment type="caution">
    <text evidence="19">The sequence shown here is derived from an EMBL/GenBank/DDBJ whole genome shotgun (WGS) entry which is preliminary data.</text>
</comment>
<dbReference type="GO" id="GO:0000723">
    <property type="term" value="P:telomere maintenance"/>
    <property type="evidence" value="ECO:0007669"/>
    <property type="project" value="TreeGrafter"/>
</dbReference>
<dbReference type="FunFam" id="3.40.50.12650:FF:000003">
    <property type="entry name" value="DNA cross-link repair 1B"/>
    <property type="match status" value="1"/>
</dbReference>
<dbReference type="GO" id="GO:0036297">
    <property type="term" value="P:interstrand cross-link repair"/>
    <property type="evidence" value="ECO:0007669"/>
    <property type="project" value="TreeGrafter"/>
</dbReference>
<dbReference type="Gene3D" id="3.40.50.12650">
    <property type="match status" value="1"/>
</dbReference>
<comment type="similarity">
    <text evidence="4">Belongs to the DNA repair metallo-beta-lactamase (DRMBL) family.</text>
</comment>
<sequence>MNGHIIPGTPIAVDFWKKRDCPSAKFFFLTHLHGDHTVGLSSSWQYNIYCSAVTSKLLTEKYGIKDDLVNVLETGSSSIIYLDDEKQEQMVVSVIDANHCPGSAMFLFEGYFGKVLYTGDFRYCDLMFEDTPLFNCSDIDILYLDNTYCSPECIFPTREEAVEKLIKLVQEHKDHRIIIGMRNLGKEDLLVKIAQRTQEWISVPSSMYRTAEILGLPNVFCIEDKECKIRVVPFHTVNKSNIIGWNEYEPTLVILPSSLYTGLGCIPYEGIPNVHIVPYSDHSSYAEICTFVERVKPKYIYPVVNERPRSGIFGKLSERSDLSCLNKYLSKEESVKFTIPKSVKRFMSLPMTKYMRKVSRQKKQGCKIPLLKKKTSVSLGVVFDSPQKSQLNESAQEFENQLEKMKRSFKKVPKSKSNLLDNTIDVRYDQVSKSTIDNDKPMTKLTEMKLGYGESNVNADYNCSPDTTNKRNEISDKRSEQIEPTLNTSNQEGPICDKYILFQDGAGQSNTHSHKHLLKCNDSVEKCVSDSTIDNHNVGKQTSSKLDDNTFTKTKSNQGQKKLDTWFRSAITVTNSPVAHQSCQYTEGIVCQENDTSFSLPAETNYCMDKSSLLYNNNIPASEKVKLIPLKPLNMKRKASISLDLCLIPITQQHTNKNYTKCRKGKRLSDEDSFVTPSKKARTVL</sequence>
<feature type="domain" description="DNA repair metallo-beta-lactamase" evidence="18">
    <location>
        <begin position="272"/>
        <end position="306"/>
    </location>
</feature>
<evidence type="ECO:0000256" key="2">
    <source>
        <dbReference type="ARBA" id="ARBA00004123"/>
    </source>
</evidence>
<dbReference type="InterPro" id="IPR011084">
    <property type="entry name" value="DRMBL"/>
</dbReference>
<evidence type="ECO:0000256" key="12">
    <source>
        <dbReference type="ARBA" id="ARBA00023204"/>
    </source>
</evidence>
<name>A0A8S3U4X7_MYTED</name>
<evidence type="ECO:0000256" key="3">
    <source>
        <dbReference type="ARBA" id="ARBA00004574"/>
    </source>
</evidence>
<evidence type="ECO:0000256" key="4">
    <source>
        <dbReference type="ARBA" id="ARBA00010304"/>
    </source>
</evidence>
<evidence type="ECO:0000256" key="10">
    <source>
        <dbReference type="ARBA" id="ARBA00022839"/>
    </source>
</evidence>
<dbReference type="GO" id="GO:0003684">
    <property type="term" value="F:damaged DNA binding"/>
    <property type="evidence" value="ECO:0007669"/>
    <property type="project" value="TreeGrafter"/>
</dbReference>
<evidence type="ECO:0000256" key="8">
    <source>
        <dbReference type="ARBA" id="ARBA00022763"/>
    </source>
</evidence>
<evidence type="ECO:0000256" key="15">
    <source>
        <dbReference type="ARBA" id="ARBA00041693"/>
    </source>
</evidence>
<keyword evidence="20" id="KW-1185">Reference proteome</keyword>
<evidence type="ECO:0000256" key="6">
    <source>
        <dbReference type="ARBA" id="ARBA00022454"/>
    </source>
</evidence>
<evidence type="ECO:0000313" key="19">
    <source>
        <dbReference type="EMBL" id="CAG2238890.1"/>
    </source>
</evidence>
<feature type="compositionally biased region" description="Basic and acidic residues" evidence="17">
    <location>
        <begin position="468"/>
        <end position="481"/>
    </location>
</feature>
<keyword evidence="6" id="KW-0158">Chromosome</keyword>
<dbReference type="OrthoDB" id="262529at2759"/>
<evidence type="ECO:0000259" key="18">
    <source>
        <dbReference type="Pfam" id="PF07522"/>
    </source>
</evidence>
<keyword evidence="10" id="KW-0269">Exonuclease</keyword>
<dbReference type="Gene3D" id="3.60.15.10">
    <property type="entry name" value="Ribonuclease Z/Hydroxyacylglutathione hydrolase-like"/>
    <property type="match status" value="1"/>
</dbReference>
<evidence type="ECO:0000256" key="14">
    <source>
        <dbReference type="ARBA" id="ARBA00039555"/>
    </source>
</evidence>
<dbReference type="GO" id="GO:0006303">
    <property type="term" value="P:double-strand break repair via nonhomologous end joining"/>
    <property type="evidence" value="ECO:0007669"/>
    <property type="project" value="TreeGrafter"/>
</dbReference>
<keyword evidence="13" id="KW-0539">Nucleus</keyword>
<reference evidence="19" key="1">
    <citation type="submission" date="2021-03" db="EMBL/GenBank/DDBJ databases">
        <authorList>
            <person name="Bekaert M."/>
        </authorList>
    </citation>
    <scope>NUCLEOTIDE SEQUENCE</scope>
</reference>
<proteinExistence type="inferred from homology"/>
<evidence type="ECO:0000256" key="7">
    <source>
        <dbReference type="ARBA" id="ARBA00022722"/>
    </source>
</evidence>